<dbReference type="InterPro" id="IPR006829">
    <property type="entry name" value="LXG_dom"/>
</dbReference>
<dbReference type="PROSITE" id="PS51756">
    <property type="entry name" value="LXG"/>
    <property type="match status" value="1"/>
</dbReference>
<dbReference type="AlphaFoldDB" id="A0A5R8LX16"/>
<organism evidence="3 4">
    <name type="scientific">Lacticaseibacillus zeae</name>
    <name type="common">Lactobacillus zeae</name>
    <dbReference type="NCBI Taxonomy" id="57037"/>
    <lineage>
        <taxon>Bacteria</taxon>
        <taxon>Bacillati</taxon>
        <taxon>Bacillota</taxon>
        <taxon>Bacilli</taxon>
        <taxon>Lactobacillales</taxon>
        <taxon>Lactobacillaceae</taxon>
        <taxon>Lacticaseibacillus</taxon>
    </lineage>
</organism>
<name>A0A5R8LX16_LACZE</name>
<evidence type="ECO:0000259" key="2">
    <source>
        <dbReference type="PROSITE" id="PS51756"/>
    </source>
</evidence>
<dbReference type="RefSeq" id="WP_138130170.1">
    <property type="nucleotide sequence ID" value="NZ_VBWO01000001.1"/>
</dbReference>
<sequence>MVKVKIAPIVLAQLEFHHHAKQLQGELELTRNAMEKVPKSAGFHGQTQKHMTTYVQAVHSNGAELLIDNLNTLDKAFAQLLSEFASSVDPDRKAELNSEQLTQIKSQLTSLANDLPRVTQKANQGVNEAQGIVACSRLNNTAQNTAQGAIMRLQTTITALNNFNSMATSSKIKNLKDDMRVAKGIISRASEHPVGSFSQADLAAAVDLKSVTSLTERFGKKTKATKITATSLSGVSAKDKKGKSYTFAEFLEDAKPIWDQIRLAGVQSGKVLKGARITRLSDGTLVIRSIEHSKDYSKLSKYLQRFNRLHASAKLEILDSLTGANHLLKSGHKFTRITKNGVSVGLTKANKELMNELNIFTHDSIMRDSKKGFENVGKALRGGAKSGLKEGLKSIGGLKDVVDDVKALKFVKGAGKFVPGGTLIADTFGVYEGFHESTQLADKDHLKGGQVVASQIGGAAVDAGKVVATTALAGAATAATAGVVATAPVWATVAVGAGVAVAASSLLDYFHVGETLKRGWNSLVKGVSGWFR</sequence>
<proteinExistence type="inferred from homology"/>
<evidence type="ECO:0000313" key="4">
    <source>
        <dbReference type="Proteomes" id="UP000309885"/>
    </source>
</evidence>
<evidence type="ECO:0000313" key="3">
    <source>
        <dbReference type="EMBL" id="TLF41872.1"/>
    </source>
</evidence>
<comment type="caution">
    <text evidence="3">The sequence shown here is derived from an EMBL/GenBank/DDBJ whole genome shotgun (WGS) entry which is preliminary data.</text>
</comment>
<accession>A0A5R8LX16</accession>
<evidence type="ECO:0000256" key="1">
    <source>
        <dbReference type="ARBA" id="ARBA00034117"/>
    </source>
</evidence>
<protein>
    <recommendedName>
        <fullName evidence="2">LXG domain-containing protein</fullName>
    </recommendedName>
</protein>
<gene>
    <name evidence="3" type="ORF">FEI15_01285</name>
</gene>
<dbReference type="EMBL" id="VBWO01000001">
    <property type="protein sequence ID" value="TLF41872.1"/>
    <property type="molecule type" value="Genomic_DNA"/>
</dbReference>
<feature type="domain" description="LXG" evidence="2">
    <location>
        <begin position="1"/>
        <end position="228"/>
    </location>
</feature>
<reference evidence="3 4" key="1">
    <citation type="submission" date="2019-05" db="EMBL/GenBank/DDBJ databases">
        <title>Genome-based reclassification of Lactobacillus casei as Lactobacillus casei subsp. casei. subsp.nov., description of Lactobacillus casei subsp. zeae subsp. nov., and emended description of Lactobacillus casei.</title>
        <authorList>
            <person name="Huang C.-H."/>
        </authorList>
    </citation>
    <scope>NUCLEOTIDE SEQUENCE [LARGE SCALE GENOMIC DNA]</scope>
    <source>
        <strain evidence="3 4">CRBIP24.44</strain>
    </source>
</reference>
<comment type="similarity">
    <text evidence="1">In the N-terminal section; belongs to the LXG family.</text>
</comment>
<dbReference type="Proteomes" id="UP000309885">
    <property type="component" value="Unassembled WGS sequence"/>
</dbReference>